<dbReference type="OMA" id="LNSATEW"/>
<feature type="domain" description="NACHT-NTPase and P-loop NTPases N-terminal" evidence="3">
    <location>
        <begin position="25"/>
        <end position="141"/>
    </location>
</feature>
<comment type="caution">
    <text evidence="4">The sequence shown here is derived from an EMBL/GenBank/DDBJ whole genome shotgun (WGS) entry which is preliminary data.</text>
</comment>
<name>G9MXQ8_HYPVG</name>
<dbReference type="eggNOG" id="ENOG502SSH4">
    <property type="taxonomic scope" value="Eukaryota"/>
</dbReference>
<evidence type="ECO:0000259" key="2">
    <source>
        <dbReference type="Pfam" id="PF17106"/>
    </source>
</evidence>
<dbReference type="EMBL" id="ABDF02000078">
    <property type="protein sequence ID" value="EHK20669.1"/>
    <property type="molecule type" value="Genomic_DNA"/>
</dbReference>
<dbReference type="RefSeq" id="XP_013954864.1">
    <property type="nucleotide sequence ID" value="XM_014099389.1"/>
</dbReference>
<dbReference type="HOGENOM" id="CLU_080513_2_0_1"/>
<dbReference type="OrthoDB" id="674604at2759"/>
<protein>
    <recommendedName>
        <fullName evidence="6">NACHT-NTPase and P-loop NTPases N-terminal domain-containing protein</fullName>
    </recommendedName>
</protein>
<evidence type="ECO:0008006" key="6">
    <source>
        <dbReference type="Google" id="ProtNLM"/>
    </source>
</evidence>
<evidence type="ECO:0000256" key="1">
    <source>
        <dbReference type="SAM" id="MobiDB-lite"/>
    </source>
</evidence>
<feature type="compositionally biased region" description="Basic and acidic residues" evidence="1">
    <location>
        <begin position="163"/>
        <end position="177"/>
    </location>
</feature>
<dbReference type="VEuPathDB" id="FungiDB:TRIVIDRAFT_223639"/>
<dbReference type="AlphaFoldDB" id="G9MXQ8"/>
<dbReference type="Proteomes" id="UP000007115">
    <property type="component" value="Unassembled WGS sequence"/>
</dbReference>
<evidence type="ECO:0000259" key="3">
    <source>
        <dbReference type="Pfam" id="PF17107"/>
    </source>
</evidence>
<feature type="domain" description="NACHT-NTPase sigma" evidence="2">
    <location>
        <begin position="177"/>
        <end position="217"/>
    </location>
</feature>
<feature type="region of interest" description="Disordered" evidence="1">
    <location>
        <begin position="163"/>
        <end position="202"/>
    </location>
</feature>
<sequence>MAVQTKSSTYVNLVNMTATQISDPISGTIVTVQAAMKSYSMVKANTELGDTFHAAGSGLHLIYEALSSVKSRLPPEISNASLKLLDSCKAGATSSEAVFKEVSQAPSDTRLQSYTAFIKEGGRPNLVETLVGGLMKEICLLAEGCAVEVDLTALRRASDELEKMEPSVPIEQHKSDDSFSNSGSGSQYNSTGGTQNNATGNGKQFFGATFQGAVSFS</sequence>
<proteinExistence type="predicted"/>
<dbReference type="Pfam" id="PF17106">
    <property type="entry name" value="NACHT_sigma"/>
    <property type="match status" value="1"/>
</dbReference>
<dbReference type="Pfam" id="PF17107">
    <property type="entry name" value="SesA"/>
    <property type="match status" value="1"/>
</dbReference>
<evidence type="ECO:0000313" key="4">
    <source>
        <dbReference type="EMBL" id="EHK20669.1"/>
    </source>
</evidence>
<dbReference type="InterPro" id="IPR031353">
    <property type="entry name" value="NACHT_sigma"/>
</dbReference>
<feature type="compositionally biased region" description="Low complexity" evidence="1">
    <location>
        <begin position="178"/>
        <end position="202"/>
    </location>
</feature>
<accession>G9MXQ8</accession>
<evidence type="ECO:0000313" key="5">
    <source>
        <dbReference type="Proteomes" id="UP000007115"/>
    </source>
</evidence>
<gene>
    <name evidence="4" type="ORF">TRIVIDRAFT_223639</name>
</gene>
<dbReference type="InterPro" id="IPR031352">
    <property type="entry name" value="SesA"/>
</dbReference>
<reference evidence="4 5" key="1">
    <citation type="journal article" date="2011" name="Genome Biol.">
        <title>Comparative genome sequence analysis underscores mycoparasitism as the ancestral life style of Trichoderma.</title>
        <authorList>
            <person name="Kubicek C.P."/>
            <person name="Herrera-Estrella A."/>
            <person name="Seidl-Seiboth V."/>
            <person name="Martinez D.A."/>
            <person name="Druzhinina I.S."/>
            <person name="Thon M."/>
            <person name="Zeilinger S."/>
            <person name="Casas-Flores S."/>
            <person name="Horwitz B.A."/>
            <person name="Mukherjee P.K."/>
            <person name="Mukherjee M."/>
            <person name="Kredics L."/>
            <person name="Alcaraz L.D."/>
            <person name="Aerts A."/>
            <person name="Antal Z."/>
            <person name="Atanasova L."/>
            <person name="Cervantes-Badillo M.G."/>
            <person name="Challacombe J."/>
            <person name="Chertkov O."/>
            <person name="McCluskey K."/>
            <person name="Coulpier F."/>
            <person name="Deshpande N."/>
            <person name="von Doehren H."/>
            <person name="Ebbole D.J."/>
            <person name="Esquivel-Naranjo E.U."/>
            <person name="Fekete E."/>
            <person name="Flipphi M."/>
            <person name="Glaser F."/>
            <person name="Gomez-Rodriguez E.Y."/>
            <person name="Gruber S."/>
            <person name="Han C."/>
            <person name="Henrissat B."/>
            <person name="Hermosa R."/>
            <person name="Hernandez-Onate M."/>
            <person name="Karaffa L."/>
            <person name="Kosti I."/>
            <person name="Le Crom S."/>
            <person name="Lindquist E."/>
            <person name="Lucas S."/>
            <person name="Luebeck M."/>
            <person name="Luebeck P.S."/>
            <person name="Margeot A."/>
            <person name="Metz B."/>
            <person name="Misra M."/>
            <person name="Nevalainen H."/>
            <person name="Omann M."/>
            <person name="Packer N."/>
            <person name="Perrone G."/>
            <person name="Uresti-Rivera E.E."/>
            <person name="Salamov A."/>
            <person name="Schmoll M."/>
            <person name="Seiboth B."/>
            <person name="Shapiro H."/>
            <person name="Sukno S."/>
            <person name="Tamayo-Ramos J.A."/>
            <person name="Tisch D."/>
            <person name="Wiest A."/>
            <person name="Wilkinson H.H."/>
            <person name="Zhang M."/>
            <person name="Coutinho P.M."/>
            <person name="Kenerley C.M."/>
            <person name="Monte E."/>
            <person name="Baker S.E."/>
            <person name="Grigoriev I.V."/>
        </authorList>
    </citation>
    <scope>NUCLEOTIDE SEQUENCE [LARGE SCALE GENOMIC DNA]</scope>
    <source>
        <strain evidence="5">Gv29-8 / FGSC 10586</strain>
    </source>
</reference>
<dbReference type="InParanoid" id="G9MXQ8"/>
<keyword evidence="5" id="KW-1185">Reference proteome</keyword>
<dbReference type="GeneID" id="25791789"/>
<organism evidence="4 5">
    <name type="scientific">Hypocrea virens (strain Gv29-8 / FGSC 10586)</name>
    <name type="common">Gliocladium virens</name>
    <name type="synonym">Trichoderma virens</name>
    <dbReference type="NCBI Taxonomy" id="413071"/>
    <lineage>
        <taxon>Eukaryota</taxon>
        <taxon>Fungi</taxon>
        <taxon>Dikarya</taxon>
        <taxon>Ascomycota</taxon>
        <taxon>Pezizomycotina</taxon>
        <taxon>Sordariomycetes</taxon>
        <taxon>Hypocreomycetidae</taxon>
        <taxon>Hypocreales</taxon>
        <taxon>Hypocreaceae</taxon>
        <taxon>Trichoderma</taxon>
    </lineage>
</organism>